<keyword evidence="3" id="KW-1185">Reference proteome</keyword>
<organism evidence="2 3">
    <name type="scientific">Thiomicrorhabdus xiamenensis</name>
    <dbReference type="NCBI Taxonomy" id="2739063"/>
    <lineage>
        <taxon>Bacteria</taxon>
        <taxon>Pseudomonadati</taxon>
        <taxon>Pseudomonadota</taxon>
        <taxon>Gammaproteobacteria</taxon>
        <taxon>Thiotrichales</taxon>
        <taxon>Piscirickettsiaceae</taxon>
        <taxon>Thiomicrorhabdus</taxon>
    </lineage>
</organism>
<protein>
    <submittedName>
        <fullName evidence="2">Uncharacterized protein</fullName>
    </submittedName>
</protein>
<evidence type="ECO:0000313" key="2">
    <source>
        <dbReference type="EMBL" id="QKI90224.1"/>
    </source>
</evidence>
<dbReference type="KEGG" id="txa:HQN79_11920"/>
<dbReference type="EMBL" id="CP054020">
    <property type="protein sequence ID" value="QKI90224.1"/>
    <property type="molecule type" value="Genomic_DNA"/>
</dbReference>
<keyword evidence="1" id="KW-0472">Membrane</keyword>
<evidence type="ECO:0000256" key="1">
    <source>
        <dbReference type="SAM" id="Phobius"/>
    </source>
</evidence>
<dbReference type="Proteomes" id="UP000504724">
    <property type="component" value="Chromosome"/>
</dbReference>
<dbReference type="RefSeq" id="WP_173286823.1">
    <property type="nucleotide sequence ID" value="NZ_CP054020.1"/>
</dbReference>
<sequence>MESEIIKAITGAAIILGVGFSSIFLLDLFFKSIGKEDKADKENEKKTDNNRQP</sequence>
<reference evidence="2 3" key="1">
    <citation type="submission" date="2020-05" db="EMBL/GenBank/DDBJ databases">
        <title>Thiomicrorhabdus sediminis sp.nov. and Thiomicrorhabdus xiamenensis sp.nov., novel sulfur-oxidizing bacteria isolated from coastal sediment.</title>
        <authorList>
            <person name="Liu X."/>
        </authorList>
    </citation>
    <scope>NUCLEOTIDE SEQUENCE [LARGE SCALE GENOMIC DNA]</scope>
    <source>
        <strain evidence="2 3">G2</strain>
    </source>
</reference>
<gene>
    <name evidence="2" type="ORF">HQN79_11920</name>
</gene>
<evidence type="ECO:0000313" key="3">
    <source>
        <dbReference type="Proteomes" id="UP000504724"/>
    </source>
</evidence>
<dbReference type="AlphaFoldDB" id="A0A7D4SZS9"/>
<accession>A0A7D4SZS9</accession>
<keyword evidence="1" id="KW-0812">Transmembrane</keyword>
<proteinExistence type="predicted"/>
<keyword evidence="1" id="KW-1133">Transmembrane helix</keyword>
<feature type="transmembrane region" description="Helical" evidence="1">
    <location>
        <begin position="6"/>
        <end position="30"/>
    </location>
</feature>
<name>A0A7D4SZS9_9GAMM</name>